<name>A0A6G0U918_APHGL</name>
<evidence type="ECO:0000313" key="3">
    <source>
        <dbReference type="EMBL" id="KAE9545443.1"/>
    </source>
</evidence>
<feature type="domain" description="DRBM" evidence="2">
    <location>
        <begin position="135"/>
        <end position="201"/>
    </location>
</feature>
<dbReference type="Gene3D" id="3.30.160.20">
    <property type="match status" value="2"/>
</dbReference>
<dbReference type="SUPFAM" id="SSF54768">
    <property type="entry name" value="dsRNA-binding domain-like"/>
    <property type="match status" value="1"/>
</dbReference>
<protein>
    <recommendedName>
        <fullName evidence="2">DRBM domain-containing protein</fullName>
    </recommendedName>
</protein>
<dbReference type="GO" id="GO:0010468">
    <property type="term" value="P:regulation of gene expression"/>
    <property type="evidence" value="ECO:0007669"/>
    <property type="project" value="UniProtKB-ARBA"/>
</dbReference>
<feature type="region of interest" description="Disordered" evidence="1">
    <location>
        <begin position="79"/>
        <end position="107"/>
    </location>
</feature>
<dbReference type="InterPro" id="IPR014720">
    <property type="entry name" value="dsRBD_dom"/>
</dbReference>
<comment type="caution">
    <text evidence="3">The sequence shown here is derived from an EMBL/GenBank/DDBJ whole genome shotgun (WGS) entry which is preliminary data.</text>
</comment>
<dbReference type="SMART" id="SM00358">
    <property type="entry name" value="DSRM"/>
    <property type="match status" value="2"/>
</dbReference>
<evidence type="ECO:0000259" key="2">
    <source>
        <dbReference type="SMART" id="SM00358"/>
    </source>
</evidence>
<organism evidence="3 4">
    <name type="scientific">Aphis glycines</name>
    <name type="common">Soybean aphid</name>
    <dbReference type="NCBI Taxonomy" id="307491"/>
    <lineage>
        <taxon>Eukaryota</taxon>
        <taxon>Metazoa</taxon>
        <taxon>Ecdysozoa</taxon>
        <taxon>Arthropoda</taxon>
        <taxon>Hexapoda</taxon>
        <taxon>Insecta</taxon>
        <taxon>Pterygota</taxon>
        <taxon>Neoptera</taxon>
        <taxon>Paraneoptera</taxon>
        <taxon>Hemiptera</taxon>
        <taxon>Sternorrhyncha</taxon>
        <taxon>Aphidomorpha</taxon>
        <taxon>Aphidoidea</taxon>
        <taxon>Aphididae</taxon>
        <taxon>Aphidini</taxon>
        <taxon>Aphis</taxon>
        <taxon>Aphis</taxon>
    </lineage>
</organism>
<evidence type="ECO:0000256" key="1">
    <source>
        <dbReference type="SAM" id="MobiDB-lite"/>
    </source>
</evidence>
<dbReference type="CDD" id="cd00048">
    <property type="entry name" value="DSRM_SF"/>
    <property type="match status" value="1"/>
</dbReference>
<feature type="domain" description="DRBM" evidence="2">
    <location>
        <begin position="235"/>
        <end position="292"/>
    </location>
</feature>
<dbReference type="AlphaFoldDB" id="A0A6G0U918"/>
<dbReference type="OrthoDB" id="6363432at2759"/>
<reference evidence="3 4" key="1">
    <citation type="submission" date="2019-08" db="EMBL/GenBank/DDBJ databases">
        <title>The genome of the soybean aphid Biotype 1, its phylome, world population structure and adaptation to the North American continent.</title>
        <authorList>
            <person name="Giordano R."/>
            <person name="Donthu R.K."/>
            <person name="Hernandez A.G."/>
            <person name="Wright C.L."/>
            <person name="Zimin A.V."/>
        </authorList>
    </citation>
    <scope>NUCLEOTIDE SEQUENCE [LARGE SCALE GENOMIC DNA]</scope>
    <source>
        <tissue evidence="3">Whole aphids</tissue>
    </source>
</reference>
<keyword evidence="4" id="KW-1185">Reference proteome</keyword>
<dbReference type="EMBL" id="VYZN01000001">
    <property type="protein sequence ID" value="KAE9545443.1"/>
    <property type="molecule type" value="Genomic_DNA"/>
</dbReference>
<accession>A0A6G0U918</accession>
<evidence type="ECO:0000313" key="4">
    <source>
        <dbReference type="Proteomes" id="UP000475862"/>
    </source>
</evidence>
<proteinExistence type="predicted"/>
<sequence length="324" mass="37159">MNGANCLGCWDATASLSLQCICHYIDSERSEDSIDFTMTCFFAYTLGGFRWKIEHPWSIVQVKRSNNDRNRNLIRIVETSKQQLPPPQQLPSPPPPALQQPPPQQQQQLITVPHVENHVTISRQLNGRNFYFVQPKNPLMVFSELFNDVQIHSQEHQVDAEHTVKSYTATIEIDDLICIGNDISETLAKQKACANFLRAMLEKQLTRQSAGNLKVTGEKINDNARMSRLICRKTPLVILHEWFVRVPIHVQQNLHDSYTATIEIDDAIYSGTDISKTKCKQKACENFLRNILAKKLNERSAENASTSKFNGPSEEKFPWYLYWI</sequence>
<dbReference type="Proteomes" id="UP000475862">
    <property type="component" value="Unassembled WGS sequence"/>
</dbReference>
<gene>
    <name evidence="3" type="ORF">AGLY_000986</name>
</gene>
<feature type="compositionally biased region" description="Pro residues" evidence="1">
    <location>
        <begin position="84"/>
        <end position="104"/>
    </location>
</feature>